<organism evidence="8 9">
    <name type="scientific">Candidatus Woykebacteria bacterium RBG_13_40_7b</name>
    <dbReference type="NCBI Taxonomy" id="1802594"/>
    <lineage>
        <taxon>Bacteria</taxon>
        <taxon>Candidatus Woykeibacteriota</taxon>
    </lineage>
</organism>
<dbReference type="PROSITE" id="PS00483">
    <property type="entry name" value="DIHYDROOROTASE_2"/>
    <property type="match status" value="1"/>
</dbReference>
<reference evidence="8 9" key="1">
    <citation type="journal article" date="2016" name="Nat. Commun.">
        <title>Thousands of microbial genomes shed light on interconnected biogeochemical processes in an aquifer system.</title>
        <authorList>
            <person name="Anantharaman K."/>
            <person name="Brown C.T."/>
            <person name="Hug L.A."/>
            <person name="Sharon I."/>
            <person name="Castelle C.J."/>
            <person name="Probst A.J."/>
            <person name="Thomas B.C."/>
            <person name="Singh A."/>
            <person name="Wilkins M.J."/>
            <person name="Karaoz U."/>
            <person name="Brodie E.L."/>
            <person name="Williams K.H."/>
            <person name="Hubbard S.S."/>
            <person name="Banfield J.F."/>
        </authorList>
    </citation>
    <scope>NUCLEOTIDE SEQUENCE [LARGE SCALE GENOMIC DNA]</scope>
</reference>
<evidence type="ECO:0000313" key="8">
    <source>
        <dbReference type="EMBL" id="OGY24773.1"/>
    </source>
</evidence>
<proteinExistence type="inferred from homology"/>
<dbReference type="InterPro" id="IPR006680">
    <property type="entry name" value="Amidohydro-rel"/>
</dbReference>
<evidence type="ECO:0000256" key="2">
    <source>
        <dbReference type="ARBA" id="ARBA00002368"/>
    </source>
</evidence>
<keyword evidence="5" id="KW-0378">Hydrolase</keyword>
<evidence type="ECO:0000256" key="4">
    <source>
        <dbReference type="ARBA" id="ARBA00022723"/>
    </source>
</evidence>
<dbReference type="InterPro" id="IPR032466">
    <property type="entry name" value="Metal_Hydrolase"/>
</dbReference>
<dbReference type="CDD" id="cd01318">
    <property type="entry name" value="DHOase_IIb"/>
    <property type="match status" value="1"/>
</dbReference>
<evidence type="ECO:0000256" key="1">
    <source>
        <dbReference type="ARBA" id="ARBA00001947"/>
    </source>
</evidence>
<dbReference type="InterPro" id="IPR004722">
    <property type="entry name" value="DHOase"/>
</dbReference>
<gene>
    <name evidence="8" type="ORF">A2Y57_03650</name>
</gene>
<accession>A0A1G1WAR9</accession>
<comment type="similarity">
    <text evidence="3">Belongs to the metallo-dependent hydrolases superfamily. DHOase family. Class I DHOase subfamily.</text>
</comment>
<evidence type="ECO:0000256" key="3">
    <source>
        <dbReference type="ARBA" id="ARBA00010286"/>
    </source>
</evidence>
<dbReference type="SUPFAM" id="SSF51338">
    <property type="entry name" value="Composite domain of metallo-dependent hydrolases"/>
    <property type="match status" value="1"/>
</dbReference>
<dbReference type="GO" id="GO:0004151">
    <property type="term" value="F:dihydroorotase activity"/>
    <property type="evidence" value="ECO:0007669"/>
    <property type="project" value="InterPro"/>
</dbReference>
<dbReference type="GO" id="GO:0006221">
    <property type="term" value="P:pyrimidine nucleotide biosynthetic process"/>
    <property type="evidence" value="ECO:0007669"/>
    <property type="project" value="UniProtKB-KW"/>
</dbReference>
<name>A0A1G1WAR9_9BACT</name>
<dbReference type="InterPro" id="IPR011059">
    <property type="entry name" value="Metal-dep_hydrolase_composite"/>
</dbReference>
<keyword evidence="6" id="KW-0665">Pyrimidine biosynthesis</keyword>
<dbReference type="AlphaFoldDB" id="A0A1G1WAR9"/>
<dbReference type="HAMAP" id="MF_00220_A">
    <property type="entry name" value="PyrC_classI_A"/>
    <property type="match status" value="1"/>
</dbReference>
<comment type="function">
    <text evidence="2">Catalyzes the reversible cyclization of carbamoyl aspartate to dihydroorotate.</text>
</comment>
<dbReference type="GO" id="GO:0046872">
    <property type="term" value="F:metal ion binding"/>
    <property type="evidence" value="ECO:0007669"/>
    <property type="project" value="UniProtKB-KW"/>
</dbReference>
<evidence type="ECO:0000259" key="7">
    <source>
        <dbReference type="Pfam" id="PF01979"/>
    </source>
</evidence>
<dbReference type="PANTHER" id="PTHR43668:SF2">
    <property type="entry name" value="ALLANTOINASE"/>
    <property type="match status" value="1"/>
</dbReference>
<dbReference type="SUPFAM" id="SSF51556">
    <property type="entry name" value="Metallo-dependent hydrolases"/>
    <property type="match status" value="1"/>
</dbReference>
<evidence type="ECO:0000256" key="5">
    <source>
        <dbReference type="ARBA" id="ARBA00022801"/>
    </source>
</evidence>
<feature type="domain" description="Amidohydrolase-related" evidence="7">
    <location>
        <begin position="50"/>
        <end position="414"/>
    </location>
</feature>
<dbReference type="InterPro" id="IPR050138">
    <property type="entry name" value="DHOase/Allantoinase_Hydrolase"/>
</dbReference>
<dbReference type="Gene3D" id="2.30.40.10">
    <property type="entry name" value="Urease, subunit C, domain 1"/>
    <property type="match status" value="1"/>
</dbReference>
<dbReference type="Proteomes" id="UP000177103">
    <property type="component" value="Unassembled WGS sequence"/>
</dbReference>
<dbReference type="GO" id="GO:0006145">
    <property type="term" value="P:purine nucleobase catabolic process"/>
    <property type="evidence" value="ECO:0007669"/>
    <property type="project" value="TreeGrafter"/>
</dbReference>
<dbReference type="GO" id="GO:0005737">
    <property type="term" value="C:cytoplasm"/>
    <property type="evidence" value="ECO:0007669"/>
    <property type="project" value="TreeGrafter"/>
</dbReference>
<comment type="caution">
    <text evidence="8">The sequence shown here is derived from an EMBL/GenBank/DDBJ whole genome shotgun (WGS) entry which is preliminary data.</text>
</comment>
<dbReference type="Gene3D" id="3.20.20.140">
    <property type="entry name" value="Metal-dependent hydrolases"/>
    <property type="match status" value="1"/>
</dbReference>
<dbReference type="NCBIfam" id="TIGR00857">
    <property type="entry name" value="pyrC_multi"/>
    <property type="match status" value="1"/>
</dbReference>
<dbReference type="PANTHER" id="PTHR43668">
    <property type="entry name" value="ALLANTOINASE"/>
    <property type="match status" value="1"/>
</dbReference>
<protein>
    <recommendedName>
        <fullName evidence="7">Amidohydrolase-related domain-containing protein</fullName>
    </recommendedName>
</protein>
<dbReference type="PROSITE" id="PS00482">
    <property type="entry name" value="DIHYDROOROTASE_1"/>
    <property type="match status" value="1"/>
</dbReference>
<dbReference type="EMBL" id="MHCQ01000015">
    <property type="protein sequence ID" value="OGY24773.1"/>
    <property type="molecule type" value="Genomic_DNA"/>
</dbReference>
<sequence>MQLLIKNGQIATHEKIFNGDILIEGEKIKKIAPSIKASKISQVLDASGLIILPGLIDIHVHFRDPGAIHKEDFHTGSCAALAGGVTTIVDMPNNNPSIDSEKTLKEKMKIAKNKSVCDYQFYVGATSDNQKEVAKLASKIAGMKLYMGSTTGNLLVADEASVLKHFQTYPKNKPIMLHCEDEKLIQLFSGASKSGHNKNRPPIAAAVALAKALELAKVADRRIHICHISTKREVDLIRQAKKEGIKVTCEVAPHHLFLTEEDQKKKKNFGKMNPPLRSKEDEQALWENLDVIDAIATDHAPHTREEKNLNYEKAPSGVSGVETTLPLLLNGVLEKKLTFLDFVRLTSFGPAKIAGLEKKGELKVGYDADLVLVDPKARGKITNKVLFTKCAWSPFDGWGVSGKIVSTYLRGKEVFGNGRVIAPKAYGKLVTSS</sequence>
<dbReference type="Pfam" id="PF01979">
    <property type="entry name" value="Amidohydro_1"/>
    <property type="match status" value="1"/>
</dbReference>
<dbReference type="InterPro" id="IPR002195">
    <property type="entry name" value="Dihydroorotase_CS"/>
</dbReference>
<evidence type="ECO:0000313" key="9">
    <source>
        <dbReference type="Proteomes" id="UP000177103"/>
    </source>
</evidence>
<dbReference type="GO" id="GO:0004038">
    <property type="term" value="F:allantoinase activity"/>
    <property type="evidence" value="ECO:0007669"/>
    <property type="project" value="TreeGrafter"/>
</dbReference>
<keyword evidence="4" id="KW-0479">Metal-binding</keyword>
<evidence type="ECO:0000256" key="6">
    <source>
        <dbReference type="ARBA" id="ARBA00022975"/>
    </source>
</evidence>
<comment type="cofactor">
    <cofactor evidence="1">
        <name>Zn(2+)</name>
        <dbReference type="ChEBI" id="CHEBI:29105"/>
    </cofactor>
</comment>